<comment type="caution">
    <text evidence="4">The sequence shown here is derived from an EMBL/GenBank/DDBJ whole genome shotgun (WGS) entry which is preliminary data.</text>
</comment>
<evidence type="ECO:0000256" key="2">
    <source>
        <dbReference type="SAM" id="Phobius"/>
    </source>
</evidence>
<dbReference type="PANTHER" id="PTHR47260">
    <property type="entry name" value="UPF0644 PROTEIN PB2B4.06"/>
    <property type="match status" value="1"/>
</dbReference>
<evidence type="ECO:0000256" key="1">
    <source>
        <dbReference type="SAM" id="MobiDB-lite"/>
    </source>
</evidence>
<gene>
    <name evidence="4" type="ORF">D0Z07_1560</name>
</gene>
<proteinExistence type="predicted"/>
<keyword evidence="2" id="KW-1133">Transmembrane helix</keyword>
<dbReference type="Gene3D" id="3.10.129.10">
    <property type="entry name" value="Hotdog Thioesterase"/>
    <property type="match status" value="1"/>
</dbReference>
<dbReference type="EMBL" id="VNKQ01000004">
    <property type="protein sequence ID" value="KAG0651749.1"/>
    <property type="molecule type" value="Genomic_DNA"/>
</dbReference>
<sequence>MITRTPRQVLSRATRCPQFQQLCSNLRDTRQSTAFVLRKQCRLYSTPSPSGPPPQPTRPSDLRSQFQPISQPPTPKPKRSLRRYIYATLFLMIGITGGSYTNMIIAPPPLPSPGSKEDILMVEYLRNQAEKLPIVQSLSSDPDWEANEAYQHSAPEDRPHRITTGPLSGARAIGGFQRIFHNRESGEVVTVVWFGGAISGWPGVTHGGLIATLMDETLGRCAILRLPSNTGVTANLNLNYLKPAVTNSFYVMRAMPEMEGATDQKQWVYGRLETLDGRVCVEGRGLFVVPKKFKTKSLLKY</sequence>
<dbReference type="OrthoDB" id="506431at2759"/>
<dbReference type="InterPro" id="IPR029069">
    <property type="entry name" value="HotDog_dom_sf"/>
</dbReference>
<evidence type="ECO:0000313" key="5">
    <source>
        <dbReference type="Proteomes" id="UP000785200"/>
    </source>
</evidence>
<dbReference type="SUPFAM" id="SSF54637">
    <property type="entry name" value="Thioesterase/thiol ester dehydrase-isomerase"/>
    <property type="match status" value="1"/>
</dbReference>
<dbReference type="Proteomes" id="UP000785200">
    <property type="component" value="Unassembled WGS sequence"/>
</dbReference>
<keyword evidence="2" id="KW-0472">Membrane</keyword>
<accession>A0A9P7B062</accession>
<feature type="domain" description="Thioesterase" evidence="3">
    <location>
        <begin position="203"/>
        <end position="255"/>
    </location>
</feature>
<dbReference type="PANTHER" id="PTHR47260:SF1">
    <property type="entry name" value="UPF0644 PROTEIN PB2B4.06"/>
    <property type="match status" value="1"/>
</dbReference>
<keyword evidence="2" id="KW-0812">Transmembrane</keyword>
<dbReference type="InterPro" id="IPR006683">
    <property type="entry name" value="Thioestr_dom"/>
</dbReference>
<keyword evidence="5" id="KW-1185">Reference proteome</keyword>
<dbReference type="Pfam" id="PF03061">
    <property type="entry name" value="4HBT"/>
    <property type="match status" value="1"/>
</dbReference>
<reference evidence="4" key="1">
    <citation type="submission" date="2019-07" db="EMBL/GenBank/DDBJ databases">
        <title>Hyphodiscus hymeniophilus genome sequencing and assembly.</title>
        <authorList>
            <person name="Kramer G."/>
            <person name="Nodwell J."/>
        </authorList>
    </citation>
    <scope>NUCLEOTIDE SEQUENCE</scope>
    <source>
        <strain evidence="4">ATCC 34498</strain>
    </source>
</reference>
<organism evidence="4 5">
    <name type="scientific">Hyphodiscus hymeniophilus</name>
    <dbReference type="NCBI Taxonomy" id="353542"/>
    <lineage>
        <taxon>Eukaryota</taxon>
        <taxon>Fungi</taxon>
        <taxon>Dikarya</taxon>
        <taxon>Ascomycota</taxon>
        <taxon>Pezizomycotina</taxon>
        <taxon>Leotiomycetes</taxon>
        <taxon>Helotiales</taxon>
        <taxon>Hyphodiscaceae</taxon>
        <taxon>Hyphodiscus</taxon>
    </lineage>
</organism>
<dbReference type="CDD" id="cd03443">
    <property type="entry name" value="PaaI_thioesterase"/>
    <property type="match status" value="1"/>
</dbReference>
<feature type="region of interest" description="Disordered" evidence="1">
    <location>
        <begin position="43"/>
        <end position="78"/>
    </location>
</feature>
<evidence type="ECO:0000259" key="3">
    <source>
        <dbReference type="Pfam" id="PF03061"/>
    </source>
</evidence>
<protein>
    <submittedName>
        <fullName evidence="4">Non sense mediated decay</fullName>
    </submittedName>
</protein>
<dbReference type="InterPro" id="IPR052061">
    <property type="entry name" value="PTE-AB_protein"/>
</dbReference>
<feature type="transmembrane region" description="Helical" evidence="2">
    <location>
        <begin position="84"/>
        <end position="105"/>
    </location>
</feature>
<dbReference type="AlphaFoldDB" id="A0A9P7B062"/>
<name>A0A9P7B062_9HELO</name>
<evidence type="ECO:0000313" key="4">
    <source>
        <dbReference type="EMBL" id="KAG0651749.1"/>
    </source>
</evidence>